<dbReference type="RefSeq" id="WP_146588126.1">
    <property type="nucleotide sequence ID" value="NZ_SJPO01000006.1"/>
</dbReference>
<feature type="transmembrane region" description="Helical" evidence="8">
    <location>
        <begin position="373"/>
        <end position="394"/>
    </location>
</feature>
<dbReference type="InterPro" id="IPR018076">
    <property type="entry name" value="T2SS_GspF_dom"/>
</dbReference>
<evidence type="ECO:0000256" key="3">
    <source>
        <dbReference type="ARBA" id="ARBA00022475"/>
    </source>
</evidence>
<dbReference type="PRINTS" id="PR00812">
    <property type="entry name" value="BCTERIALGSPF"/>
</dbReference>
<reference evidence="10 11" key="1">
    <citation type="submission" date="2019-02" db="EMBL/GenBank/DDBJ databases">
        <title>Deep-cultivation of Planctomycetes and their phenomic and genomic characterization uncovers novel biology.</title>
        <authorList>
            <person name="Wiegand S."/>
            <person name="Jogler M."/>
            <person name="Boedeker C."/>
            <person name="Pinto D."/>
            <person name="Vollmers J."/>
            <person name="Rivas-Marin E."/>
            <person name="Kohn T."/>
            <person name="Peeters S.H."/>
            <person name="Heuer A."/>
            <person name="Rast P."/>
            <person name="Oberbeckmann S."/>
            <person name="Bunk B."/>
            <person name="Jeske O."/>
            <person name="Meyerdierks A."/>
            <person name="Storesund J.E."/>
            <person name="Kallscheuer N."/>
            <person name="Luecker S."/>
            <person name="Lage O.M."/>
            <person name="Pohl T."/>
            <person name="Merkel B.J."/>
            <person name="Hornburger P."/>
            <person name="Mueller R.-W."/>
            <person name="Bruemmer F."/>
            <person name="Labrenz M."/>
            <person name="Spormann A.M."/>
            <person name="Op Den Camp H."/>
            <person name="Overmann J."/>
            <person name="Amann R."/>
            <person name="Jetten M.S.M."/>
            <person name="Mascher T."/>
            <person name="Medema M.H."/>
            <person name="Devos D.P."/>
            <person name="Kaster A.-K."/>
            <person name="Ovreas L."/>
            <person name="Rohde M."/>
            <person name="Galperin M.Y."/>
            <person name="Jogler C."/>
        </authorList>
    </citation>
    <scope>NUCLEOTIDE SEQUENCE [LARGE SCALE GENOMIC DNA]</scope>
    <source>
        <strain evidence="10 11">Pla123a</strain>
    </source>
</reference>
<dbReference type="GO" id="GO:0005886">
    <property type="term" value="C:plasma membrane"/>
    <property type="evidence" value="ECO:0007669"/>
    <property type="project" value="UniProtKB-SubCell"/>
</dbReference>
<evidence type="ECO:0000256" key="1">
    <source>
        <dbReference type="ARBA" id="ARBA00004651"/>
    </source>
</evidence>
<dbReference type="AlphaFoldDB" id="A0A5C5YMJ9"/>
<keyword evidence="11" id="KW-1185">Reference proteome</keyword>
<feature type="domain" description="Type II secretion system protein GspF" evidence="9">
    <location>
        <begin position="273"/>
        <end position="392"/>
    </location>
</feature>
<feature type="region of interest" description="Disordered" evidence="7">
    <location>
        <begin position="1"/>
        <end position="53"/>
    </location>
</feature>
<comment type="subcellular location">
    <subcellularLocation>
        <location evidence="1">Cell membrane</location>
        <topology evidence="1">Multi-pass membrane protein</topology>
    </subcellularLocation>
</comment>
<feature type="compositionally biased region" description="Pro residues" evidence="7">
    <location>
        <begin position="32"/>
        <end position="44"/>
    </location>
</feature>
<evidence type="ECO:0000256" key="5">
    <source>
        <dbReference type="ARBA" id="ARBA00022989"/>
    </source>
</evidence>
<dbReference type="PANTHER" id="PTHR30012:SF0">
    <property type="entry name" value="TYPE II SECRETION SYSTEM PROTEIN F-RELATED"/>
    <property type="match status" value="1"/>
</dbReference>
<dbReference type="Proteomes" id="UP000318478">
    <property type="component" value="Unassembled WGS sequence"/>
</dbReference>
<keyword evidence="6 8" id="KW-0472">Membrane</keyword>
<dbReference type="Pfam" id="PF00482">
    <property type="entry name" value="T2SSF"/>
    <property type="match status" value="2"/>
</dbReference>
<dbReference type="Gene3D" id="1.20.81.30">
    <property type="entry name" value="Type II secretion system (T2SS), domain F"/>
    <property type="match status" value="2"/>
</dbReference>
<feature type="transmembrane region" description="Helical" evidence="8">
    <location>
        <begin position="166"/>
        <end position="189"/>
    </location>
</feature>
<evidence type="ECO:0000259" key="9">
    <source>
        <dbReference type="Pfam" id="PF00482"/>
    </source>
</evidence>
<evidence type="ECO:0000256" key="6">
    <source>
        <dbReference type="ARBA" id="ARBA00023136"/>
    </source>
</evidence>
<evidence type="ECO:0000256" key="8">
    <source>
        <dbReference type="SAM" id="Phobius"/>
    </source>
</evidence>
<keyword evidence="5 8" id="KW-1133">Transmembrane helix</keyword>
<organism evidence="10 11">
    <name type="scientific">Posidoniimonas polymericola</name>
    <dbReference type="NCBI Taxonomy" id="2528002"/>
    <lineage>
        <taxon>Bacteria</taxon>
        <taxon>Pseudomonadati</taxon>
        <taxon>Planctomycetota</taxon>
        <taxon>Planctomycetia</taxon>
        <taxon>Pirellulales</taxon>
        <taxon>Lacipirellulaceae</taxon>
        <taxon>Posidoniimonas</taxon>
    </lineage>
</organism>
<evidence type="ECO:0000256" key="4">
    <source>
        <dbReference type="ARBA" id="ARBA00022692"/>
    </source>
</evidence>
<accession>A0A5C5YMJ9</accession>
<dbReference type="PANTHER" id="PTHR30012">
    <property type="entry name" value="GENERAL SECRETION PATHWAY PROTEIN"/>
    <property type="match status" value="1"/>
</dbReference>
<feature type="compositionally biased region" description="Low complexity" evidence="7">
    <location>
        <begin position="10"/>
        <end position="31"/>
    </location>
</feature>
<feature type="transmembrane region" description="Helical" evidence="8">
    <location>
        <begin position="219"/>
        <end position="238"/>
    </location>
</feature>
<evidence type="ECO:0000313" key="11">
    <source>
        <dbReference type="Proteomes" id="UP000318478"/>
    </source>
</evidence>
<comment type="similarity">
    <text evidence="2">Belongs to the GSP F family.</text>
</comment>
<keyword evidence="4 8" id="KW-0812">Transmembrane</keyword>
<proteinExistence type="inferred from homology"/>
<keyword evidence="3" id="KW-1003">Cell membrane</keyword>
<evidence type="ECO:0000256" key="7">
    <source>
        <dbReference type="SAM" id="MobiDB-lite"/>
    </source>
</evidence>
<protein>
    <submittedName>
        <fullName evidence="10">Type II secretion system protein F</fullName>
    </submittedName>
</protein>
<dbReference type="OrthoDB" id="249715at2"/>
<evidence type="ECO:0000313" key="10">
    <source>
        <dbReference type="EMBL" id="TWT76142.1"/>
    </source>
</evidence>
<dbReference type="EMBL" id="SJPO01000006">
    <property type="protein sequence ID" value="TWT76142.1"/>
    <property type="molecule type" value="Genomic_DNA"/>
</dbReference>
<evidence type="ECO:0000256" key="2">
    <source>
        <dbReference type="ARBA" id="ARBA00005745"/>
    </source>
</evidence>
<comment type="caution">
    <text evidence="10">The sequence shown here is derived from an EMBL/GenBank/DDBJ whole genome shotgun (WGS) entry which is preliminary data.</text>
</comment>
<feature type="domain" description="Type II secretion system protein GspF" evidence="9">
    <location>
        <begin position="67"/>
        <end position="190"/>
    </location>
</feature>
<dbReference type="InterPro" id="IPR042094">
    <property type="entry name" value="T2SS_GspF_sf"/>
</dbReference>
<gene>
    <name evidence="10" type="primary">epsF_2</name>
    <name evidence="10" type="ORF">Pla123a_29310</name>
</gene>
<sequence>MSVAAPTDLAANASAGDARAAAFGPPARAGAAPPPGADAGPKPPEAAAAAPPRAVGGAITKREQVMFITQLAIMTRSGVDVADALRSISARAKRPALRAAMEELHELLQEGKCLSQALAAQAGRFDGVVIASVTAGEASGTLPEVLGRLGGLMRDELRTKAALRSVLSYPIVLTVVTFGVLTGMVFFVLPQFAGIYESSRAPTPVVTKLLLNGSSLLRAYWWLVALAAAGTCVAFWQVGRSTSGRRFFDNLCYSLPLLSSVCRSLSIGRAFRLQGVLLDSGVPLLEVLELTQQASRSTLMRELNHDMQQAVLVGKNMSSAMINSRCVPDGALEMVATAESNGQLAPVLQTVGEFFEGEGEQQLKELVKLAEPIIIVLLGIVVGGIVLAVMLPMLDLSSAGGR</sequence>
<dbReference type="InterPro" id="IPR003004">
    <property type="entry name" value="GspF/PilC"/>
</dbReference>
<name>A0A5C5YMJ9_9BACT</name>